<dbReference type="Gene3D" id="1.10.287.130">
    <property type="match status" value="1"/>
</dbReference>
<dbReference type="SMART" id="SM00065">
    <property type="entry name" value="GAF"/>
    <property type="match status" value="1"/>
</dbReference>
<evidence type="ECO:0000256" key="4">
    <source>
        <dbReference type="SAM" id="Coils"/>
    </source>
</evidence>
<dbReference type="InterPro" id="IPR036097">
    <property type="entry name" value="HisK_dim/P_sf"/>
</dbReference>
<keyword evidence="6" id="KW-0418">Kinase</keyword>
<dbReference type="InterPro" id="IPR003018">
    <property type="entry name" value="GAF"/>
</dbReference>
<dbReference type="EMBL" id="CP120682">
    <property type="protein sequence ID" value="WKN34072.1"/>
    <property type="molecule type" value="Genomic_DNA"/>
</dbReference>
<dbReference type="SMART" id="SM00387">
    <property type="entry name" value="HATPase_c"/>
    <property type="match status" value="1"/>
</dbReference>
<evidence type="ECO:0000259" key="5">
    <source>
        <dbReference type="PROSITE" id="PS50109"/>
    </source>
</evidence>
<dbReference type="PROSITE" id="PS50109">
    <property type="entry name" value="HIS_KIN"/>
    <property type="match status" value="1"/>
</dbReference>
<dbReference type="SUPFAM" id="SSF55874">
    <property type="entry name" value="ATPase domain of HSP90 chaperone/DNA topoisomerase II/histidine kinase"/>
    <property type="match status" value="1"/>
</dbReference>
<dbReference type="PANTHER" id="PTHR43102:SF2">
    <property type="entry name" value="GAF DOMAIN-CONTAINING PROTEIN"/>
    <property type="match status" value="1"/>
</dbReference>
<evidence type="ECO:0000256" key="2">
    <source>
        <dbReference type="ARBA" id="ARBA00012438"/>
    </source>
</evidence>
<dbReference type="EC" id="2.7.13.3" evidence="2"/>
<keyword evidence="3" id="KW-0597">Phosphoprotein</keyword>
<dbReference type="Gene3D" id="3.30.450.40">
    <property type="match status" value="1"/>
</dbReference>
<dbReference type="SMART" id="SM00388">
    <property type="entry name" value="HisKA"/>
    <property type="match status" value="1"/>
</dbReference>
<dbReference type="Gene3D" id="3.30.565.10">
    <property type="entry name" value="Histidine kinase-like ATPase, C-terminal domain"/>
    <property type="match status" value="1"/>
</dbReference>
<feature type="domain" description="Histidine kinase" evidence="5">
    <location>
        <begin position="188"/>
        <end position="402"/>
    </location>
</feature>
<dbReference type="InterPro" id="IPR029016">
    <property type="entry name" value="GAF-like_dom_sf"/>
</dbReference>
<dbReference type="Pfam" id="PF02518">
    <property type="entry name" value="HATPase_c"/>
    <property type="match status" value="1"/>
</dbReference>
<accession>A0AA49GGD2</accession>
<dbReference type="Pfam" id="PF01590">
    <property type="entry name" value="GAF"/>
    <property type="match status" value="1"/>
</dbReference>
<evidence type="ECO:0000313" key="6">
    <source>
        <dbReference type="EMBL" id="WKN34072.1"/>
    </source>
</evidence>
<dbReference type="Pfam" id="PF00512">
    <property type="entry name" value="HisKA"/>
    <property type="match status" value="1"/>
</dbReference>
<dbReference type="GO" id="GO:0000155">
    <property type="term" value="F:phosphorelay sensor kinase activity"/>
    <property type="evidence" value="ECO:0007669"/>
    <property type="project" value="InterPro"/>
</dbReference>
<dbReference type="SUPFAM" id="SSF47384">
    <property type="entry name" value="Homodimeric domain of signal transducing histidine kinase"/>
    <property type="match status" value="1"/>
</dbReference>
<dbReference type="InterPro" id="IPR003594">
    <property type="entry name" value="HATPase_dom"/>
</dbReference>
<comment type="catalytic activity">
    <reaction evidence="1">
        <text>ATP + protein L-histidine = ADP + protein N-phospho-L-histidine.</text>
        <dbReference type="EC" id="2.7.13.3"/>
    </reaction>
</comment>
<sequence>MRQPGPTSNEAERLEALKSYNILDTLPEKDFDDITRIASEICNTPISLITLLDENRQWFKSRQGLDSQETPREDAFCAHAILQPQEIMIVADPRTDERFRENPLVTGEPHIQFYAGVPLVTPEGHALGTLCVIDQKTRELTPQQVASLQALANQVVAQLELRRKVDELNKSQANLKEANEAMENFAYNAAHDLKNPLNNIIALTGLLKEQLPDDTTERIFHVISHLNSSAYRLKDMVESLLKFSKLNEISSQEQEEINTAHLMKEVVLLMDLPPNFSVYYDDLPPSIITSKTALKHILVNLGTNAVKYNNKDEGYVRMSGTETDTHYIFQVQDNGSGIEEKQFTTIFQMFSTLGLKDRFNQQGSGLGLFMVKRLVEKMGGTIEVQSVIEEGTTFKFTIEKAAASPIE</sequence>
<dbReference type="AlphaFoldDB" id="A0AA49GGD2"/>
<keyword evidence="4" id="KW-0175">Coiled coil</keyword>
<reference evidence="6" key="2">
    <citation type="journal article" date="2024" name="Antonie Van Leeuwenhoek">
        <title>Roseihalotalea indica gen. nov., sp. nov., a halophilic Bacteroidetes from mesopelagic Southwest Indian Ocean with higher carbohydrate metabolic potential.</title>
        <authorList>
            <person name="Chen B."/>
            <person name="Zhang M."/>
            <person name="Lin D."/>
            <person name="Ye J."/>
            <person name="Tang K."/>
        </authorList>
    </citation>
    <scope>NUCLEOTIDE SEQUENCE</scope>
    <source>
        <strain evidence="6">TK19036</strain>
    </source>
</reference>
<dbReference type="SUPFAM" id="SSF55781">
    <property type="entry name" value="GAF domain-like"/>
    <property type="match status" value="1"/>
</dbReference>
<dbReference type="InterPro" id="IPR036890">
    <property type="entry name" value="HATPase_C_sf"/>
</dbReference>
<evidence type="ECO:0000256" key="3">
    <source>
        <dbReference type="ARBA" id="ARBA00022553"/>
    </source>
</evidence>
<proteinExistence type="predicted"/>
<keyword evidence="6" id="KW-0808">Transferase</keyword>
<dbReference type="CDD" id="cd00082">
    <property type="entry name" value="HisKA"/>
    <property type="match status" value="1"/>
</dbReference>
<evidence type="ECO:0000256" key="1">
    <source>
        <dbReference type="ARBA" id="ARBA00000085"/>
    </source>
</evidence>
<gene>
    <name evidence="6" type="ORF">K4G66_16965</name>
</gene>
<dbReference type="PRINTS" id="PR00344">
    <property type="entry name" value="BCTRLSENSOR"/>
</dbReference>
<organism evidence="6">
    <name type="scientific">Roseihalotalea indica</name>
    <dbReference type="NCBI Taxonomy" id="2867963"/>
    <lineage>
        <taxon>Bacteria</taxon>
        <taxon>Pseudomonadati</taxon>
        <taxon>Bacteroidota</taxon>
        <taxon>Cytophagia</taxon>
        <taxon>Cytophagales</taxon>
        <taxon>Catalimonadaceae</taxon>
        <taxon>Roseihalotalea</taxon>
    </lineage>
</organism>
<dbReference type="PANTHER" id="PTHR43102">
    <property type="entry name" value="SLR1143 PROTEIN"/>
    <property type="match status" value="1"/>
</dbReference>
<reference evidence="6" key="1">
    <citation type="journal article" date="2023" name="Comput. Struct. Biotechnol. J.">
        <title>Discovery of a novel marine Bacteroidetes with a rich repertoire of carbohydrate-active enzymes.</title>
        <authorList>
            <person name="Chen B."/>
            <person name="Liu G."/>
            <person name="Chen Q."/>
            <person name="Wang H."/>
            <person name="Liu L."/>
            <person name="Tang K."/>
        </authorList>
    </citation>
    <scope>NUCLEOTIDE SEQUENCE</scope>
    <source>
        <strain evidence="6">TK19036</strain>
    </source>
</reference>
<dbReference type="InterPro" id="IPR004358">
    <property type="entry name" value="Sig_transdc_His_kin-like_C"/>
</dbReference>
<dbReference type="InterPro" id="IPR005467">
    <property type="entry name" value="His_kinase_dom"/>
</dbReference>
<feature type="coiled-coil region" evidence="4">
    <location>
        <begin position="158"/>
        <end position="188"/>
    </location>
</feature>
<dbReference type="InterPro" id="IPR003661">
    <property type="entry name" value="HisK_dim/P_dom"/>
</dbReference>
<protein>
    <recommendedName>
        <fullName evidence="2">histidine kinase</fullName>
        <ecNumber evidence="2">2.7.13.3</ecNumber>
    </recommendedName>
</protein>
<name>A0AA49GGD2_9BACT</name>